<feature type="region of interest" description="Disordered" evidence="2">
    <location>
        <begin position="717"/>
        <end position="737"/>
    </location>
</feature>
<feature type="region of interest" description="Disordered" evidence="2">
    <location>
        <begin position="605"/>
        <end position="626"/>
    </location>
</feature>
<evidence type="ECO:0000313" key="4">
    <source>
        <dbReference type="Proteomes" id="UP000054937"/>
    </source>
</evidence>
<feature type="compositionally biased region" description="Polar residues" evidence="2">
    <location>
        <begin position="412"/>
        <end position="426"/>
    </location>
</feature>
<name>A0A0V0QWA8_PSEPJ</name>
<feature type="compositionally biased region" description="Polar residues" evidence="2">
    <location>
        <begin position="367"/>
        <end position="380"/>
    </location>
</feature>
<feature type="coiled-coil region" evidence="1">
    <location>
        <begin position="9"/>
        <end position="58"/>
    </location>
</feature>
<dbReference type="EMBL" id="LDAU01000096">
    <property type="protein sequence ID" value="KRX06346.1"/>
    <property type="molecule type" value="Genomic_DNA"/>
</dbReference>
<feature type="compositionally biased region" description="Polar residues" evidence="2">
    <location>
        <begin position="717"/>
        <end position="726"/>
    </location>
</feature>
<keyword evidence="1" id="KW-0175">Coiled coil</keyword>
<feature type="coiled-coil region" evidence="1">
    <location>
        <begin position="154"/>
        <end position="223"/>
    </location>
</feature>
<proteinExistence type="predicted"/>
<feature type="region of interest" description="Disordered" evidence="2">
    <location>
        <begin position="314"/>
        <end position="426"/>
    </location>
</feature>
<feature type="compositionally biased region" description="Polar residues" evidence="2">
    <location>
        <begin position="473"/>
        <end position="495"/>
    </location>
</feature>
<evidence type="ECO:0000256" key="2">
    <source>
        <dbReference type="SAM" id="MobiDB-lite"/>
    </source>
</evidence>
<organism evidence="3 4">
    <name type="scientific">Pseudocohnilembus persalinus</name>
    <name type="common">Ciliate</name>
    <dbReference type="NCBI Taxonomy" id="266149"/>
    <lineage>
        <taxon>Eukaryota</taxon>
        <taxon>Sar</taxon>
        <taxon>Alveolata</taxon>
        <taxon>Ciliophora</taxon>
        <taxon>Intramacronucleata</taxon>
        <taxon>Oligohymenophorea</taxon>
        <taxon>Scuticociliatia</taxon>
        <taxon>Philasterida</taxon>
        <taxon>Pseudocohnilembidae</taxon>
        <taxon>Pseudocohnilembus</taxon>
    </lineage>
</organism>
<evidence type="ECO:0000256" key="1">
    <source>
        <dbReference type="SAM" id="Coils"/>
    </source>
</evidence>
<comment type="caution">
    <text evidence="3">The sequence shown here is derived from an EMBL/GenBank/DDBJ whole genome shotgun (WGS) entry which is preliminary data.</text>
</comment>
<dbReference type="Proteomes" id="UP000054937">
    <property type="component" value="Unassembled WGS sequence"/>
</dbReference>
<feature type="region of interest" description="Disordered" evidence="2">
    <location>
        <begin position="452"/>
        <end position="509"/>
    </location>
</feature>
<feature type="compositionally biased region" description="Acidic residues" evidence="2">
    <location>
        <begin position="394"/>
        <end position="405"/>
    </location>
</feature>
<feature type="compositionally biased region" description="Polar residues" evidence="2">
    <location>
        <begin position="332"/>
        <end position="349"/>
    </location>
</feature>
<feature type="compositionally biased region" description="Low complexity" evidence="2">
    <location>
        <begin position="496"/>
        <end position="509"/>
    </location>
</feature>
<reference evidence="3 4" key="1">
    <citation type="journal article" date="2015" name="Sci. Rep.">
        <title>Genome of the facultative scuticociliatosis pathogen Pseudocohnilembus persalinus provides insight into its virulence through horizontal gene transfer.</title>
        <authorList>
            <person name="Xiong J."/>
            <person name="Wang G."/>
            <person name="Cheng J."/>
            <person name="Tian M."/>
            <person name="Pan X."/>
            <person name="Warren A."/>
            <person name="Jiang C."/>
            <person name="Yuan D."/>
            <person name="Miao W."/>
        </authorList>
    </citation>
    <scope>NUCLEOTIDE SEQUENCE [LARGE SCALE GENOMIC DNA]</scope>
    <source>
        <strain evidence="3">36N120E</strain>
    </source>
</reference>
<gene>
    <name evidence="3" type="ORF">PPERSA_04959</name>
</gene>
<dbReference type="AlphaFoldDB" id="A0A0V0QWA8"/>
<sequence length="914" mass="108233">MDIQIENIKQSFLEQQQFLKQQLENTKQELRQVKQERLKEIQQAKFETQNLVEEQAQEREIQMHQQYQDKYKAIYEQVTTSGSANIIQELEKKASLKQWFYVVKLISLQEKMKKQNQSEEFEVKNLLKKAGKENIFDIQKMKGKEIDPEILEHIEEQSKVIEKLQIENKEQTTKIEYLNMKHQRNSNNLELLNDQKEVYENQLRESNEELKSYKRIFEKLKDDIKYTETETGEQVQPKLIQKVKKVKKQFLQAIKKQENPDYLIEEINKQINDAQEQHKILFDSQHNKGVMTRIQDLTINLANLEEQAEQNFNEEEELVDSSNIKTPRPLLKTQQVQTDEKYSQANSGNLPRIISKRNQEGVLKRSMTVNANSPNNINSAKNDKNQRNQGQIIEENDDYYEDNNDNPDKNSLEYSNNYNHDNEFLNQSNKNFQNHTQDNLQQQNTVSFKKSNVNLRDPNSTQNQLKQQSQTQPFQGQNNKNFINNSDNQQINTPFNNGNYNQNNQQKGNATIQPYNLDRKVQLDNQISIRKNHQFSNLFGHINFDSENSIKKRTQSLHDGRKQNVLLQKYEQQLLNQNQNQNQNQNEYNNKNAFIPHFKTAHKNYQQDEDKNNNQNQNQNGNIDPEVLNQGEHFFDFKINQFVQVKNSPESAQIKFKKITNQNFENVIDPTKPQQLREFNTNQEEKQFLYQYLQDPRNILQYKQNQTKKLGINQKQAQFSTVPQSPQHKKQKQNTGQIKDFKAYMHGLELEKQKNLQQQKQSQKNDKQQTLREMIISGLSQKPQIMDYYNKKYQNLSAKDKFIKLQNSQFNHSILNNNVNLNQSFDDSKIINSSSHQQKLNLQNILGQQKSQNIKLQYQQQQQQQQQQQLNLNQKQTGDIQLQQQTVPLQKNNILNGIRAQTPNTQRRKLSNKM</sequence>
<keyword evidence="4" id="KW-1185">Reference proteome</keyword>
<feature type="compositionally biased region" description="Low complexity" evidence="2">
    <location>
        <begin position="459"/>
        <end position="472"/>
    </location>
</feature>
<accession>A0A0V0QWA8</accession>
<protein>
    <submittedName>
        <fullName evidence="3">Uncharacterized protein</fullName>
    </submittedName>
</protein>
<evidence type="ECO:0000313" key="3">
    <source>
        <dbReference type="EMBL" id="KRX06346.1"/>
    </source>
</evidence>
<dbReference type="InParanoid" id="A0A0V0QWA8"/>
<feature type="compositionally biased region" description="Low complexity" evidence="2">
    <location>
        <begin position="613"/>
        <end position="624"/>
    </location>
</feature>